<dbReference type="InterPro" id="IPR004513">
    <property type="entry name" value="FtsX"/>
</dbReference>
<dbReference type="InterPro" id="IPR040690">
    <property type="entry name" value="FtsX_ECD"/>
</dbReference>
<feature type="domain" description="FtsX extracellular" evidence="13">
    <location>
        <begin position="80"/>
        <end position="164"/>
    </location>
</feature>
<dbReference type="PANTHER" id="PTHR47755">
    <property type="entry name" value="CELL DIVISION PROTEIN FTSX"/>
    <property type="match status" value="1"/>
</dbReference>
<dbReference type="PIRSF" id="PIRSF003097">
    <property type="entry name" value="FtsX"/>
    <property type="match status" value="1"/>
</dbReference>
<dbReference type="GO" id="GO:0051301">
    <property type="term" value="P:cell division"/>
    <property type="evidence" value="ECO:0007669"/>
    <property type="project" value="UniProtKB-KW"/>
</dbReference>
<evidence type="ECO:0000259" key="13">
    <source>
        <dbReference type="Pfam" id="PF18075"/>
    </source>
</evidence>
<evidence type="ECO:0000256" key="3">
    <source>
        <dbReference type="ARBA" id="ARBA00021907"/>
    </source>
</evidence>
<evidence type="ECO:0000256" key="11">
    <source>
        <dbReference type="SAM" id="Phobius"/>
    </source>
</evidence>
<feature type="domain" description="ABC3 transporter permease C-terminal" evidence="12">
    <location>
        <begin position="205"/>
        <end position="326"/>
    </location>
</feature>
<dbReference type="Gene3D" id="3.30.70.3040">
    <property type="match status" value="1"/>
</dbReference>
<sequence length="327" mass="36677">MKSSKSSKSKDNIRIRQRRRGWLTFVRMCRYGINNFSRNAWLTIAATAVMSVTLIIVFMTLSARQILVDTVSNVSKRADMSIYLKGDTPEKTINTIKSRIEKLDNVDSVKYISAAEAREKQAEQNKDDPDTLEAIRESSNEMSATLRVSVKELNNQQSLNNFVKTDDLYKKYKDPRREPSFSGERQQAIKTVGNWVRLASIGGSIATVVFVVISSLVVFNTIRMAIFNRKDEIEMMKLIGAERSFIRGPFIVEAIMYGFIAAIIATVAGYSLLFFAHDPMTKYGIPVDNLLGHLTVYGGLVFLGMILVGATIGVASSWVATRKYLKL</sequence>
<evidence type="ECO:0000256" key="8">
    <source>
        <dbReference type="ARBA" id="ARBA00023136"/>
    </source>
</evidence>
<dbReference type="PANTHER" id="PTHR47755:SF1">
    <property type="entry name" value="CELL DIVISION PROTEIN FTSX"/>
    <property type="match status" value="1"/>
</dbReference>
<dbReference type="AlphaFoldDB" id="A0A6S4GRZ3"/>
<dbReference type="Pfam" id="PF18075">
    <property type="entry name" value="FtsX_ECD"/>
    <property type="match status" value="1"/>
</dbReference>
<feature type="transmembrane region" description="Helical" evidence="11">
    <location>
        <begin position="195"/>
        <end position="219"/>
    </location>
</feature>
<evidence type="ECO:0000256" key="6">
    <source>
        <dbReference type="ARBA" id="ARBA00022692"/>
    </source>
</evidence>
<dbReference type="KEGG" id="sox:TM7x_01040"/>
<dbReference type="Pfam" id="PF02687">
    <property type="entry name" value="FtsX"/>
    <property type="match status" value="1"/>
</dbReference>
<keyword evidence="7 11" id="KW-1133">Transmembrane helix</keyword>
<feature type="transmembrane region" description="Helical" evidence="11">
    <location>
        <begin position="254"/>
        <end position="276"/>
    </location>
</feature>
<gene>
    <name evidence="14" type="ORF">TM7x_01040</name>
</gene>
<evidence type="ECO:0000313" key="14">
    <source>
        <dbReference type="EMBL" id="AJA06750.1"/>
    </source>
</evidence>
<comment type="subcellular location">
    <subcellularLocation>
        <location evidence="1">Cell membrane</location>
        <topology evidence="1">Multi-pass membrane protein</topology>
    </subcellularLocation>
</comment>
<protein>
    <recommendedName>
        <fullName evidence="3 10">Cell division protein FtsX</fullName>
    </recommendedName>
</protein>
<reference evidence="14 15" key="1">
    <citation type="journal article" date="2015" name="Proc. Natl. Acad. Sci. U.S.A.">
        <title>Cultivation of a human-associated TM7 phylotype reveals a reduced genome and epibiotic parasitic lifestyle.</title>
        <authorList>
            <person name="He X."/>
            <person name="McLean J.S."/>
            <person name="Edlund A."/>
            <person name="Yooseph S."/>
            <person name="Hall A.P."/>
            <person name="Liu S.Y."/>
            <person name="Dorrestein P.C."/>
            <person name="Esquenazi E."/>
            <person name="Hunter R.C."/>
            <person name="Cheng G."/>
            <person name="Nelson K.E."/>
            <person name="Lux R."/>
            <person name="Shi W."/>
        </authorList>
    </citation>
    <scope>NUCLEOTIDE SEQUENCE [LARGE SCALE GENOMIC DNA]</scope>
    <source>
        <strain evidence="14 15">TM7x</strain>
    </source>
</reference>
<evidence type="ECO:0000256" key="9">
    <source>
        <dbReference type="ARBA" id="ARBA00023306"/>
    </source>
</evidence>
<dbReference type="InterPro" id="IPR003838">
    <property type="entry name" value="ABC3_permease_C"/>
</dbReference>
<accession>A0A6S4GRZ3</accession>
<evidence type="ECO:0000313" key="15">
    <source>
        <dbReference type="Proteomes" id="UP000030902"/>
    </source>
</evidence>
<keyword evidence="6 11" id="KW-0812">Transmembrane</keyword>
<keyword evidence="9 10" id="KW-0131">Cell cycle</keyword>
<dbReference type="EMBL" id="CP007496">
    <property type="protein sequence ID" value="AJA06750.1"/>
    <property type="molecule type" value="Genomic_DNA"/>
</dbReference>
<keyword evidence="8 10" id="KW-0472">Membrane</keyword>
<comment type="similarity">
    <text evidence="2 10">Belongs to the ABC-4 integral membrane protein family. FtsX subfamily.</text>
</comment>
<evidence type="ECO:0000256" key="7">
    <source>
        <dbReference type="ARBA" id="ARBA00022989"/>
    </source>
</evidence>
<keyword evidence="15" id="KW-1185">Reference proteome</keyword>
<feature type="transmembrane region" description="Helical" evidence="11">
    <location>
        <begin position="40"/>
        <end position="61"/>
    </location>
</feature>
<name>A0A6S4GRZ3_9BACT</name>
<evidence type="ECO:0000256" key="4">
    <source>
        <dbReference type="ARBA" id="ARBA00022475"/>
    </source>
</evidence>
<keyword evidence="4 10" id="KW-1003">Cell membrane</keyword>
<proteinExistence type="inferred from homology"/>
<organism evidence="14 15">
    <name type="scientific">Candidatus Nanosynbacter lyticus</name>
    <dbReference type="NCBI Taxonomy" id="2093824"/>
    <lineage>
        <taxon>Bacteria</taxon>
        <taxon>Candidatus Saccharimonadota</taxon>
        <taxon>Candidatus Saccharimonadia</taxon>
        <taxon>Candidatus Nanosynbacterales</taxon>
        <taxon>Candidatus Nanosynbacteraceae</taxon>
        <taxon>Candidatus Nanosynbacter</taxon>
    </lineage>
</organism>
<evidence type="ECO:0000259" key="12">
    <source>
        <dbReference type="Pfam" id="PF02687"/>
    </source>
</evidence>
<dbReference type="Proteomes" id="UP000030902">
    <property type="component" value="Chromosome"/>
</dbReference>
<evidence type="ECO:0000256" key="5">
    <source>
        <dbReference type="ARBA" id="ARBA00022618"/>
    </source>
</evidence>
<dbReference type="GO" id="GO:0005886">
    <property type="term" value="C:plasma membrane"/>
    <property type="evidence" value="ECO:0007669"/>
    <property type="project" value="UniProtKB-SubCell"/>
</dbReference>
<keyword evidence="5 10" id="KW-0132">Cell division</keyword>
<evidence type="ECO:0000256" key="10">
    <source>
        <dbReference type="PIRNR" id="PIRNR003097"/>
    </source>
</evidence>
<feature type="transmembrane region" description="Helical" evidence="11">
    <location>
        <begin position="296"/>
        <end position="320"/>
    </location>
</feature>
<evidence type="ECO:0000256" key="1">
    <source>
        <dbReference type="ARBA" id="ARBA00004651"/>
    </source>
</evidence>
<evidence type="ECO:0000256" key="2">
    <source>
        <dbReference type="ARBA" id="ARBA00007379"/>
    </source>
</evidence>
<dbReference type="RefSeq" id="WP_039327048.1">
    <property type="nucleotide sequence ID" value="NZ_CP007496.1"/>
</dbReference>